<reference evidence="1 2" key="1">
    <citation type="submission" date="2020-05" db="EMBL/GenBank/DDBJ databases">
        <title>Identification and distribution of gene clusters putatively required for synthesis of sphingolipid metabolism inhibitors in phylogenetically diverse species of the filamentous fungus Fusarium.</title>
        <authorList>
            <person name="Kim H.-S."/>
            <person name="Busman M."/>
            <person name="Brown D.W."/>
            <person name="Divon H."/>
            <person name="Uhlig S."/>
            <person name="Proctor R.H."/>
        </authorList>
    </citation>
    <scope>NUCLEOTIDE SEQUENCE [LARGE SCALE GENOMIC DNA]</scope>
    <source>
        <strain evidence="1 2">NRRL 25211</strain>
    </source>
</reference>
<accession>A0A8H5KS69</accession>
<gene>
    <name evidence="1" type="ORF">FPANT_9777</name>
</gene>
<comment type="caution">
    <text evidence="1">The sequence shown here is derived from an EMBL/GenBank/DDBJ whole genome shotgun (WGS) entry which is preliminary data.</text>
</comment>
<sequence>MCRIVGVDDPNDFPVIDAFSTDLARARNVLFGHATSESGEPVERFTGIDKLLKEALPQLQKFFEGQNNTVVVFLMILEIIQMQRFVEQQGEGKWLQPLKDSLGDALYEQVLEAGAA</sequence>
<name>A0A8H5KS69_9HYPO</name>
<organism evidence="1 2">
    <name type="scientific">Fusarium pseudoanthophilum</name>
    <dbReference type="NCBI Taxonomy" id="48495"/>
    <lineage>
        <taxon>Eukaryota</taxon>
        <taxon>Fungi</taxon>
        <taxon>Dikarya</taxon>
        <taxon>Ascomycota</taxon>
        <taxon>Pezizomycotina</taxon>
        <taxon>Sordariomycetes</taxon>
        <taxon>Hypocreomycetidae</taxon>
        <taxon>Hypocreales</taxon>
        <taxon>Nectriaceae</taxon>
        <taxon>Fusarium</taxon>
        <taxon>Fusarium fujikuroi species complex</taxon>
    </lineage>
</organism>
<dbReference type="AlphaFoldDB" id="A0A8H5KS69"/>
<evidence type="ECO:0000313" key="1">
    <source>
        <dbReference type="EMBL" id="KAF5578967.1"/>
    </source>
</evidence>
<proteinExistence type="predicted"/>
<evidence type="ECO:0000313" key="2">
    <source>
        <dbReference type="Proteomes" id="UP000544095"/>
    </source>
</evidence>
<keyword evidence="2" id="KW-1185">Reference proteome</keyword>
<dbReference type="Proteomes" id="UP000544095">
    <property type="component" value="Unassembled WGS sequence"/>
</dbReference>
<dbReference type="EMBL" id="JAAOAR010000536">
    <property type="protein sequence ID" value="KAF5578967.1"/>
    <property type="molecule type" value="Genomic_DNA"/>
</dbReference>
<protein>
    <submittedName>
        <fullName evidence="1">Uncharacterized protein</fullName>
    </submittedName>
</protein>